<feature type="transmembrane region" description="Helical" evidence="1">
    <location>
        <begin position="145"/>
        <end position="176"/>
    </location>
</feature>
<evidence type="ECO:0000313" key="2">
    <source>
        <dbReference type="EMBL" id="TYC46849.1"/>
    </source>
</evidence>
<feature type="transmembrane region" description="Helical" evidence="1">
    <location>
        <begin position="33"/>
        <end position="56"/>
    </location>
</feature>
<sequence length="182" mass="21301">MINQKGNKRENFLKNINPLNLYRNQLDIANKRSLLGISLMTLVTILMLCLGTFYIATDASLSVKEKTEIINSKIHFLSSPHFTIASLWAVGMFFSASVQLFFYVRNLIINVKIKKIIEIISVYVILIVCSLNFDYEHFYFVSHDFTMFFLISFLYLLIYLWSVIMVMLLELLFFIVDIVRKL</sequence>
<keyword evidence="1" id="KW-1133">Transmembrane helix</keyword>
<proteinExistence type="predicted"/>
<comment type="caution">
    <text evidence="2">The sequence shown here is derived from an EMBL/GenBank/DDBJ whole genome shotgun (WGS) entry which is preliminary data.</text>
</comment>
<name>A0A6P2CRG6_9LACO</name>
<dbReference type="EMBL" id="SDGY01000001">
    <property type="protein sequence ID" value="TYC46849.1"/>
    <property type="molecule type" value="Genomic_DNA"/>
</dbReference>
<accession>A0A6P2CRG6</accession>
<keyword evidence="3" id="KW-1185">Reference proteome</keyword>
<feature type="transmembrane region" description="Helical" evidence="1">
    <location>
        <begin position="82"/>
        <end position="104"/>
    </location>
</feature>
<feature type="transmembrane region" description="Helical" evidence="1">
    <location>
        <begin position="116"/>
        <end position="133"/>
    </location>
</feature>
<protein>
    <submittedName>
        <fullName evidence="2">Uncharacterized protein</fullName>
    </submittedName>
</protein>
<organism evidence="2 3">
    <name type="scientific">Leuconostoc litchii</name>
    <dbReference type="NCBI Taxonomy" id="1981069"/>
    <lineage>
        <taxon>Bacteria</taxon>
        <taxon>Bacillati</taxon>
        <taxon>Bacillota</taxon>
        <taxon>Bacilli</taxon>
        <taxon>Lactobacillales</taxon>
        <taxon>Lactobacillaceae</taxon>
        <taxon>Leuconostoc</taxon>
    </lineage>
</organism>
<evidence type="ECO:0000313" key="3">
    <source>
        <dbReference type="Proteomes" id="UP000442244"/>
    </source>
</evidence>
<reference evidence="2 3" key="1">
    <citation type="submission" date="2019-01" db="EMBL/GenBank/DDBJ databases">
        <title>Leuconostoc litchii sp. nov., a novel lactic acid bacterium isolated from lychee.</title>
        <authorList>
            <person name="Wang L.-T."/>
        </authorList>
    </citation>
    <scope>NUCLEOTIDE SEQUENCE [LARGE SCALE GENOMIC DNA]</scope>
    <source>
        <strain evidence="2 3">MB7</strain>
    </source>
</reference>
<dbReference type="AlphaFoldDB" id="A0A6P2CRG6"/>
<evidence type="ECO:0000256" key="1">
    <source>
        <dbReference type="SAM" id="Phobius"/>
    </source>
</evidence>
<dbReference type="Proteomes" id="UP000442244">
    <property type="component" value="Unassembled WGS sequence"/>
</dbReference>
<keyword evidence="1" id="KW-0812">Transmembrane</keyword>
<dbReference type="RefSeq" id="WP_148604136.1">
    <property type="nucleotide sequence ID" value="NZ_SDGY01000001.1"/>
</dbReference>
<keyword evidence="1" id="KW-0472">Membrane</keyword>
<gene>
    <name evidence="2" type="ORF">ESZ47_01530</name>
</gene>